<reference evidence="2" key="1">
    <citation type="journal article" date="2019" name="Sci. Rep.">
        <title>Draft genome of Tanacetum cinerariifolium, the natural source of mosquito coil.</title>
        <authorList>
            <person name="Yamashiro T."/>
            <person name="Shiraishi A."/>
            <person name="Satake H."/>
            <person name="Nakayama K."/>
        </authorList>
    </citation>
    <scope>NUCLEOTIDE SEQUENCE</scope>
</reference>
<comment type="caution">
    <text evidence="2">The sequence shown here is derived from an EMBL/GenBank/DDBJ whole genome shotgun (WGS) entry which is preliminary data.</text>
</comment>
<dbReference type="EMBL" id="BKCJ010526394">
    <property type="protein sequence ID" value="GFA97905.1"/>
    <property type="molecule type" value="Genomic_DNA"/>
</dbReference>
<feature type="region of interest" description="Disordered" evidence="1">
    <location>
        <begin position="1"/>
        <end position="33"/>
    </location>
</feature>
<name>A0A699KM75_TANCI</name>
<feature type="region of interest" description="Disordered" evidence="1">
    <location>
        <begin position="64"/>
        <end position="93"/>
    </location>
</feature>
<organism evidence="2">
    <name type="scientific">Tanacetum cinerariifolium</name>
    <name type="common">Dalmatian daisy</name>
    <name type="synonym">Chrysanthemum cinerariifolium</name>
    <dbReference type="NCBI Taxonomy" id="118510"/>
    <lineage>
        <taxon>Eukaryota</taxon>
        <taxon>Viridiplantae</taxon>
        <taxon>Streptophyta</taxon>
        <taxon>Embryophyta</taxon>
        <taxon>Tracheophyta</taxon>
        <taxon>Spermatophyta</taxon>
        <taxon>Magnoliopsida</taxon>
        <taxon>eudicotyledons</taxon>
        <taxon>Gunneridae</taxon>
        <taxon>Pentapetalae</taxon>
        <taxon>asterids</taxon>
        <taxon>campanulids</taxon>
        <taxon>Asterales</taxon>
        <taxon>Asteraceae</taxon>
        <taxon>Asteroideae</taxon>
        <taxon>Anthemideae</taxon>
        <taxon>Anthemidinae</taxon>
        <taxon>Tanacetum</taxon>
    </lineage>
</organism>
<evidence type="ECO:0000313" key="2">
    <source>
        <dbReference type="EMBL" id="GFA97905.1"/>
    </source>
</evidence>
<protein>
    <submittedName>
        <fullName evidence="2">Uncharacterized protein</fullName>
    </submittedName>
</protein>
<evidence type="ECO:0000256" key="1">
    <source>
        <dbReference type="SAM" id="MobiDB-lite"/>
    </source>
</evidence>
<gene>
    <name evidence="2" type="ORF">Tci_669877</name>
</gene>
<dbReference type="AlphaFoldDB" id="A0A699KM75"/>
<accession>A0A699KM75</accession>
<proteinExistence type="predicted"/>
<feature type="region of interest" description="Disordered" evidence="1">
    <location>
        <begin position="112"/>
        <end position="151"/>
    </location>
</feature>
<sequence length="234" mass="26552">MEAEEDDEEEIKAKDDEEMDDDEVEVEDNDVDDAEIIYPYEEAGPLNRPPLGSDDETKFATAAPIIKANPPSNDLNANLPEDEPVQPKPAPAMLGFAPAMLNIQNNNNGWIEEDDEEEMEAEEDDEEEIKAKDDEEMDDDEVEVEDNDVDDAEIIYPYEEASPLNRPPLGSDDETEFATAAPVTSSTLRPIPLIRCNTKTLYSMVKTLDRQMSDKYNNEFRWVKKFDPSDKRID</sequence>